<dbReference type="EMBL" id="OU594948">
    <property type="protein sequence ID" value="CAG9293318.1"/>
    <property type="molecule type" value="Genomic_DNA"/>
</dbReference>
<feature type="compositionally biased region" description="Polar residues" evidence="1">
    <location>
        <begin position="120"/>
        <end position="132"/>
    </location>
</feature>
<name>A0A8J9SX40_PHATR</name>
<organism evidence="2">
    <name type="scientific">Phaeodactylum tricornutum</name>
    <name type="common">Diatom</name>
    <dbReference type="NCBI Taxonomy" id="2850"/>
    <lineage>
        <taxon>Eukaryota</taxon>
        <taxon>Sar</taxon>
        <taxon>Stramenopiles</taxon>
        <taxon>Ochrophyta</taxon>
        <taxon>Bacillariophyta</taxon>
        <taxon>Bacillariophyceae</taxon>
        <taxon>Bacillariophycidae</taxon>
        <taxon>Naviculales</taxon>
        <taxon>Phaeodactylaceae</taxon>
        <taxon>Phaeodactylum</taxon>
    </lineage>
</organism>
<dbReference type="AlphaFoldDB" id="A0A8J9SX40"/>
<protein>
    <submittedName>
        <fullName evidence="2">Uncharacterized protein</fullName>
    </submittedName>
</protein>
<gene>
    <name evidence="2" type="ORF">PTTT1_LOCUS51158</name>
</gene>
<proteinExistence type="predicted"/>
<evidence type="ECO:0000313" key="2">
    <source>
        <dbReference type="EMBL" id="CAG9293318.1"/>
    </source>
</evidence>
<sequence length="160" mass="17446">MASRAVFVSTRRYLSSTSTKDRVGTFVQRSKPTNEPNAVPKAPLAGETTALPEEEAAIPHETQVKNGALAVSLLAFCVGVAWYSMNAVGQAGGDKDDPLAALKEEAAVAQVKQDREAQTSDEATSMLESFQSGEFDPDKYEELEAEQEAANRKSPWYKFW</sequence>
<feature type="region of interest" description="Disordered" evidence="1">
    <location>
        <begin position="111"/>
        <end position="160"/>
    </location>
</feature>
<accession>A0A8J9SX40</accession>
<dbReference type="Proteomes" id="UP000836788">
    <property type="component" value="Chromosome 7"/>
</dbReference>
<reference evidence="2" key="1">
    <citation type="submission" date="2022-02" db="EMBL/GenBank/DDBJ databases">
        <authorList>
            <person name="Giguere J D."/>
        </authorList>
    </citation>
    <scope>NUCLEOTIDE SEQUENCE</scope>
    <source>
        <strain evidence="2">CCAP 1055/1</strain>
    </source>
</reference>
<evidence type="ECO:0000256" key="1">
    <source>
        <dbReference type="SAM" id="MobiDB-lite"/>
    </source>
</evidence>